<evidence type="ECO:0000256" key="1">
    <source>
        <dbReference type="SAM" id="MobiDB-lite"/>
    </source>
</evidence>
<protein>
    <submittedName>
        <fullName evidence="3">Uncharacterized protein</fullName>
    </submittedName>
</protein>
<dbReference type="Proteomes" id="UP000324104">
    <property type="component" value="Unassembled WGS sequence"/>
</dbReference>
<dbReference type="EMBL" id="VTAW01000011">
    <property type="protein sequence ID" value="TYT62043.1"/>
    <property type="molecule type" value="Genomic_DNA"/>
</dbReference>
<dbReference type="InterPro" id="IPR058341">
    <property type="entry name" value="DUF8028"/>
</dbReference>
<keyword evidence="2" id="KW-0812">Transmembrane</keyword>
<proteinExistence type="predicted"/>
<dbReference type="AlphaFoldDB" id="A0A5D5AM06"/>
<keyword evidence="4" id="KW-1185">Reference proteome</keyword>
<comment type="caution">
    <text evidence="3">The sequence shown here is derived from an EMBL/GenBank/DDBJ whole genome shotgun (WGS) entry which is preliminary data.</text>
</comment>
<feature type="region of interest" description="Disordered" evidence="1">
    <location>
        <begin position="1"/>
        <end position="21"/>
    </location>
</feature>
<sequence>MPSTSNPDPHVHAGPTDASSVSESVVSPLRASAFWATIALPIVALVLLATGTVSVSLLTTVSFLTAYGTCAVAGHNHSPN</sequence>
<evidence type="ECO:0000313" key="4">
    <source>
        <dbReference type="Proteomes" id="UP000324104"/>
    </source>
</evidence>
<name>A0A5D5AM06_9EURY</name>
<keyword evidence="2" id="KW-1133">Transmembrane helix</keyword>
<feature type="transmembrane region" description="Helical" evidence="2">
    <location>
        <begin position="33"/>
        <end position="58"/>
    </location>
</feature>
<evidence type="ECO:0000313" key="3">
    <source>
        <dbReference type="EMBL" id="TYT62043.1"/>
    </source>
</evidence>
<accession>A0A5D5AM06</accession>
<keyword evidence="2" id="KW-0472">Membrane</keyword>
<evidence type="ECO:0000256" key="2">
    <source>
        <dbReference type="SAM" id="Phobius"/>
    </source>
</evidence>
<gene>
    <name evidence="3" type="ORF">FYC77_10085</name>
</gene>
<organism evidence="3 4">
    <name type="scientific">Natrialba swarupiae</name>
    <dbReference type="NCBI Taxonomy" id="2448032"/>
    <lineage>
        <taxon>Archaea</taxon>
        <taxon>Methanobacteriati</taxon>
        <taxon>Methanobacteriota</taxon>
        <taxon>Stenosarchaea group</taxon>
        <taxon>Halobacteria</taxon>
        <taxon>Halobacteriales</taxon>
        <taxon>Natrialbaceae</taxon>
        <taxon>Natrialba</taxon>
    </lineage>
</organism>
<dbReference type="Pfam" id="PF26071">
    <property type="entry name" value="DUF8028"/>
    <property type="match status" value="1"/>
</dbReference>
<reference evidence="3 4" key="1">
    <citation type="submission" date="2019-08" db="EMBL/GenBank/DDBJ databases">
        <title>Archaea genome.</title>
        <authorList>
            <person name="Kajale S."/>
            <person name="Shouche Y."/>
            <person name="Deshpande N."/>
            <person name="Sharma A."/>
        </authorList>
    </citation>
    <scope>NUCLEOTIDE SEQUENCE [LARGE SCALE GENOMIC DNA]</scope>
    <source>
        <strain evidence="3 4">ESP3B_9</strain>
    </source>
</reference>